<dbReference type="Gene3D" id="3.30.710.10">
    <property type="entry name" value="Potassium Channel Kv1.1, Chain A"/>
    <property type="match status" value="1"/>
</dbReference>
<keyword evidence="11" id="KW-1185">Reference proteome</keyword>
<dbReference type="InterPro" id="IPR036236">
    <property type="entry name" value="Znf_C2H2_sf"/>
</dbReference>
<dbReference type="CTD" id="36379751"/>
<dbReference type="SMART" id="SM00225">
    <property type="entry name" value="BTB"/>
    <property type="match status" value="1"/>
</dbReference>
<dbReference type="GO" id="GO:0008270">
    <property type="term" value="F:zinc ion binding"/>
    <property type="evidence" value="ECO:0007669"/>
    <property type="project" value="UniProtKB-KW"/>
</dbReference>
<dbReference type="Gene3D" id="3.30.160.60">
    <property type="entry name" value="Classic Zinc Finger"/>
    <property type="match status" value="3"/>
</dbReference>
<dbReference type="EMBL" id="LN609529">
    <property type="protein sequence ID" value="CEF67386.1"/>
    <property type="molecule type" value="Genomic_DNA"/>
</dbReference>
<gene>
    <name evidence="10 12 13" type="ORF">SRAE_2000205000</name>
</gene>
<protein>
    <submittedName>
        <fullName evidence="10 12">Chorion transcription factor Cf2</fullName>
    </submittedName>
</protein>
<dbReference type="CDD" id="cd18186">
    <property type="entry name" value="BTB_POZ_ZBTB_KLHL-like"/>
    <property type="match status" value="1"/>
</dbReference>
<dbReference type="Pfam" id="PF00651">
    <property type="entry name" value="BTB"/>
    <property type="match status" value="1"/>
</dbReference>
<dbReference type="WBParaSite" id="SRAE_2000205000.1">
    <property type="protein sequence ID" value="SRAE_2000205000.1"/>
    <property type="gene ID" value="WBGene00262257"/>
</dbReference>
<evidence type="ECO:0000313" key="12">
    <source>
        <dbReference type="WBParaSite" id="SRAE_2000205000.1"/>
    </source>
</evidence>
<name>A0A090LC61_STRRB</name>
<evidence type="ECO:0000256" key="6">
    <source>
        <dbReference type="ARBA" id="ARBA00023242"/>
    </source>
</evidence>
<organism evidence="10">
    <name type="scientific">Strongyloides ratti</name>
    <name type="common">Parasitic roundworm</name>
    <dbReference type="NCBI Taxonomy" id="34506"/>
    <lineage>
        <taxon>Eukaryota</taxon>
        <taxon>Metazoa</taxon>
        <taxon>Ecdysozoa</taxon>
        <taxon>Nematoda</taxon>
        <taxon>Chromadorea</taxon>
        <taxon>Rhabditida</taxon>
        <taxon>Tylenchina</taxon>
        <taxon>Panagrolaimomorpha</taxon>
        <taxon>Strongyloidoidea</taxon>
        <taxon>Strongyloididae</taxon>
        <taxon>Strongyloides</taxon>
    </lineage>
</organism>
<dbReference type="RefSeq" id="XP_024506586.1">
    <property type="nucleotide sequence ID" value="XM_024653073.1"/>
</dbReference>
<dbReference type="InterPro" id="IPR000210">
    <property type="entry name" value="BTB/POZ_dom"/>
</dbReference>
<dbReference type="SUPFAM" id="SSF57667">
    <property type="entry name" value="beta-beta-alpha zinc fingers"/>
    <property type="match status" value="2"/>
</dbReference>
<dbReference type="PANTHER" id="PTHR24394">
    <property type="entry name" value="ZINC FINGER PROTEIN"/>
    <property type="match status" value="1"/>
</dbReference>
<dbReference type="AlphaFoldDB" id="A0A090LC61"/>
<feature type="domain" description="C2H2-type" evidence="9">
    <location>
        <begin position="569"/>
        <end position="596"/>
    </location>
</feature>
<keyword evidence="5" id="KW-0862">Zinc</keyword>
<dbReference type="OrthoDB" id="275996at2759"/>
<dbReference type="GO" id="GO:0000981">
    <property type="term" value="F:DNA-binding transcription factor activity, RNA polymerase II-specific"/>
    <property type="evidence" value="ECO:0007669"/>
    <property type="project" value="TreeGrafter"/>
</dbReference>
<evidence type="ECO:0000256" key="5">
    <source>
        <dbReference type="ARBA" id="ARBA00022833"/>
    </source>
</evidence>
<evidence type="ECO:0000313" key="10">
    <source>
        <dbReference type="EMBL" id="CEF67386.1"/>
    </source>
</evidence>
<evidence type="ECO:0000256" key="3">
    <source>
        <dbReference type="ARBA" id="ARBA00022737"/>
    </source>
</evidence>
<evidence type="ECO:0000256" key="7">
    <source>
        <dbReference type="PROSITE-ProRule" id="PRU00042"/>
    </source>
</evidence>
<dbReference type="InterPro" id="IPR011333">
    <property type="entry name" value="SKP1/BTB/POZ_sf"/>
</dbReference>
<feature type="domain" description="C2H2-type" evidence="9">
    <location>
        <begin position="540"/>
        <end position="568"/>
    </location>
</feature>
<evidence type="ECO:0000313" key="11">
    <source>
        <dbReference type="Proteomes" id="UP000035682"/>
    </source>
</evidence>
<evidence type="ECO:0000256" key="4">
    <source>
        <dbReference type="ARBA" id="ARBA00022771"/>
    </source>
</evidence>
<comment type="subcellular location">
    <subcellularLocation>
        <location evidence="1">Nucleus</location>
    </subcellularLocation>
</comment>
<feature type="domain" description="BTB" evidence="8">
    <location>
        <begin position="221"/>
        <end position="292"/>
    </location>
</feature>
<keyword evidence="6" id="KW-0539">Nucleus</keyword>
<reference evidence="10 11" key="1">
    <citation type="submission" date="2014-09" db="EMBL/GenBank/DDBJ databases">
        <authorList>
            <person name="Martin A.A."/>
        </authorList>
    </citation>
    <scope>NUCLEOTIDE SEQUENCE</scope>
    <source>
        <strain evidence="11">ED321</strain>
        <strain evidence="10">ED321 Heterogonic</strain>
    </source>
</reference>
<dbReference type="STRING" id="34506.A0A090LC61"/>
<dbReference type="SMART" id="SM00355">
    <property type="entry name" value="ZnF_C2H2"/>
    <property type="match status" value="4"/>
</dbReference>
<dbReference type="InterPro" id="IPR013087">
    <property type="entry name" value="Znf_C2H2_type"/>
</dbReference>
<dbReference type="PROSITE" id="PS50157">
    <property type="entry name" value="ZINC_FINGER_C2H2_2"/>
    <property type="match status" value="3"/>
</dbReference>
<dbReference type="Pfam" id="PF00096">
    <property type="entry name" value="zf-C2H2"/>
    <property type="match status" value="1"/>
</dbReference>
<evidence type="ECO:0000259" key="8">
    <source>
        <dbReference type="PROSITE" id="PS50097"/>
    </source>
</evidence>
<dbReference type="GO" id="GO:0005634">
    <property type="term" value="C:nucleus"/>
    <property type="evidence" value="ECO:0007669"/>
    <property type="project" value="UniProtKB-SubCell"/>
</dbReference>
<dbReference type="WormBase" id="SRAE_2000205000">
    <property type="protein sequence ID" value="SRP09157"/>
    <property type="gene ID" value="WBGene00262257"/>
</dbReference>
<dbReference type="PANTHER" id="PTHR24394:SF29">
    <property type="entry name" value="MYONEURIN"/>
    <property type="match status" value="1"/>
</dbReference>
<keyword evidence="2" id="KW-0479">Metal-binding</keyword>
<sequence length="662" mass="75861">MTAEFNNTFFNSLQYLNESLNITSEDDNKQYMEEKPFFDQLTPDDISLDTLGDEDVSNFEEAPLLEDFYPKLSHSDILFNYFKDKRYNDPEGSCMDTQIKLNGVTIRKCNRLLLLAYCTRLSAPLNGLKKHSAILIDMDEEMTKLNKKDLEIVLDFIYDGCIKEVTDTLENSALRLGCYAIVDILKNNRSSNNDLPSLIDPYHVHRFQNAIEKFKVDSILVDCTIMYDNEFIGDCHKHVLSAFSGAFENLFKLNENRENNIYNLKELYPSIGIYEFRAIIDYIYSGVLRCIKLCKLEQIYAAATILEVEQLISQITNNYDVRVNFTYDNITNSSNNTLKIFSSAPSNGYSLYCENDLDNNSYEYSHQRDSSMHLNMDNREAYVEIYCEYVKGPQGGRKTGTYGINKSRFRENESDEISKNAEEILSTAQQKLNSVSHYIYRGPKLTDDTNFSNDVSLLNDIELDSNEISLYPTKKNISSPQLSSSNVSSVTSNFSYKTVSPTPNSLFNSCNLSSPTSVATSSTTSLPMTTQLSDYDIRPYTCQYCSYRAKEKSAIDKHVRCIHTKEAPYVCSFCDQRFKVQSNLVRHIRSHTGEKPYACKKCGTAYADKKNMDAHVFREHLKIAPRKCPVKGCKAKFYRVDRLDIHCRKKHGLDCITDYSPL</sequence>
<keyword evidence="3" id="KW-0677">Repeat</keyword>
<evidence type="ECO:0000313" key="13">
    <source>
        <dbReference type="WormBase" id="SRAE_2000205000"/>
    </source>
</evidence>
<evidence type="ECO:0000256" key="2">
    <source>
        <dbReference type="ARBA" id="ARBA00022723"/>
    </source>
</evidence>
<proteinExistence type="predicted"/>
<dbReference type="PROSITE" id="PS50097">
    <property type="entry name" value="BTB"/>
    <property type="match status" value="1"/>
</dbReference>
<evidence type="ECO:0000259" key="9">
    <source>
        <dbReference type="PROSITE" id="PS50157"/>
    </source>
</evidence>
<dbReference type="FunFam" id="3.30.160.60:FF:000145">
    <property type="entry name" value="Zinc finger protein 574"/>
    <property type="match status" value="1"/>
</dbReference>
<reference evidence="12" key="2">
    <citation type="submission" date="2020-12" db="UniProtKB">
        <authorList>
            <consortium name="WormBaseParasite"/>
        </authorList>
    </citation>
    <scope>IDENTIFICATION</scope>
</reference>
<dbReference type="GeneID" id="36379751"/>
<feature type="domain" description="C2H2-type" evidence="9">
    <location>
        <begin position="597"/>
        <end position="625"/>
    </location>
</feature>
<dbReference type="Proteomes" id="UP000035682">
    <property type="component" value="Unplaced"/>
</dbReference>
<dbReference type="OMA" id="DEHNTLD"/>
<evidence type="ECO:0000256" key="1">
    <source>
        <dbReference type="ARBA" id="ARBA00004123"/>
    </source>
</evidence>
<accession>A0A090LC61</accession>
<keyword evidence="4 7" id="KW-0863">Zinc-finger</keyword>
<dbReference type="PROSITE" id="PS00028">
    <property type="entry name" value="ZINC_FINGER_C2H2_1"/>
    <property type="match status" value="3"/>
</dbReference>
<dbReference type="SUPFAM" id="SSF54695">
    <property type="entry name" value="POZ domain"/>
    <property type="match status" value="1"/>
</dbReference>